<feature type="compositionally biased region" description="Low complexity" evidence="1">
    <location>
        <begin position="161"/>
        <end position="184"/>
    </location>
</feature>
<dbReference type="EMBL" id="JBAMIC010000003">
    <property type="protein sequence ID" value="KAK7110518.1"/>
    <property type="molecule type" value="Genomic_DNA"/>
</dbReference>
<keyword evidence="3" id="KW-0732">Signal</keyword>
<evidence type="ECO:0000256" key="2">
    <source>
        <dbReference type="SAM" id="Phobius"/>
    </source>
</evidence>
<evidence type="ECO:0000313" key="4">
    <source>
        <dbReference type="EMBL" id="KAK7110518.1"/>
    </source>
</evidence>
<evidence type="ECO:0000256" key="3">
    <source>
        <dbReference type="SAM" id="SignalP"/>
    </source>
</evidence>
<reference evidence="4 5" key="1">
    <citation type="submission" date="2024-02" db="EMBL/GenBank/DDBJ databases">
        <title>Chromosome-scale genome assembly of the rough periwinkle Littorina saxatilis.</title>
        <authorList>
            <person name="De Jode A."/>
            <person name="Faria R."/>
            <person name="Formenti G."/>
            <person name="Sims Y."/>
            <person name="Smith T.P."/>
            <person name="Tracey A."/>
            <person name="Wood J.M.D."/>
            <person name="Zagrodzka Z.B."/>
            <person name="Johannesson K."/>
            <person name="Butlin R.K."/>
            <person name="Leder E.H."/>
        </authorList>
    </citation>
    <scope>NUCLEOTIDE SEQUENCE [LARGE SCALE GENOMIC DNA]</scope>
    <source>
        <strain evidence="4">Snail1</strain>
        <tissue evidence="4">Muscle</tissue>
    </source>
</reference>
<gene>
    <name evidence="4" type="ORF">V1264_014373</name>
</gene>
<feature type="chain" id="PRO_5043010997" evidence="3">
    <location>
        <begin position="25"/>
        <end position="197"/>
    </location>
</feature>
<sequence>MAATDQSSVCFLLVLLSLVQPADAGYSVASIWYFWFGMFTLLAVLAFVYGACRRHHMQRNRIINAGGAVTVVRTTATSSAYPVPPGGVNQFMYPSTIINPHNYQMSTNPNSSMPKPPPYYSQPPPNYQPSQQQQQQQPPPYGFAPSIYNDSAYPPPPPPTYASAIAPPLPQQQQHQLQQQQQQQMNPFAKAVSDSHM</sequence>
<evidence type="ECO:0000313" key="5">
    <source>
        <dbReference type="Proteomes" id="UP001374579"/>
    </source>
</evidence>
<comment type="caution">
    <text evidence="4">The sequence shown here is derived from an EMBL/GenBank/DDBJ whole genome shotgun (WGS) entry which is preliminary data.</text>
</comment>
<proteinExistence type="predicted"/>
<accession>A0AAN9BS61</accession>
<organism evidence="4 5">
    <name type="scientific">Littorina saxatilis</name>
    <dbReference type="NCBI Taxonomy" id="31220"/>
    <lineage>
        <taxon>Eukaryota</taxon>
        <taxon>Metazoa</taxon>
        <taxon>Spiralia</taxon>
        <taxon>Lophotrochozoa</taxon>
        <taxon>Mollusca</taxon>
        <taxon>Gastropoda</taxon>
        <taxon>Caenogastropoda</taxon>
        <taxon>Littorinimorpha</taxon>
        <taxon>Littorinoidea</taxon>
        <taxon>Littorinidae</taxon>
        <taxon>Littorina</taxon>
    </lineage>
</organism>
<feature type="transmembrane region" description="Helical" evidence="2">
    <location>
        <begin position="31"/>
        <end position="52"/>
    </location>
</feature>
<keyword evidence="2" id="KW-0812">Transmembrane</keyword>
<keyword evidence="2" id="KW-0472">Membrane</keyword>
<protein>
    <submittedName>
        <fullName evidence="4">Uncharacterized protein</fullName>
    </submittedName>
</protein>
<feature type="compositionally biased region" description="Pro residues" evidence="1">
    <location>
        <begin position="114"/>
        <end position="127"/>
    </location>
</feature>
<dbReference type="Proteomes" id="UP001374579">
    <property type="component" value="Unassembled WGS sequence"/>
</dbReference>
<keyword evidence="5" id="KW-1185">Reference proteome</keyword>
<dbReference type="AlphaFoldDB" id="A0AAN9BS61"/>
<name>A0AAN9BS61_9CAEN</name>
<keyword evidence="2" id="KW-1133">Transmembrane helix</keyword>
<feature type="region of interest" description="Disordered" evidence="1">
    <location>
        <begin position="103"/>
        <end position="197"/>
    </location>
</feature>
<evidence type="ECO:0000256" key="1">
    <source>
        <dbReference type="SAM" id="MobiDB-lite"/>
    </source>
</evidence>
<feature type="signal peptide" evidence="3">
    <location>
        <begin position="1"/>
        <end position="24"/>
    </location>
</feature>